<sequence>MGFPYSAFGITYIDSLPILEFFSLNEGDLLRSHFLPKGNDLNFKSPSKSRNYEARNFFIIGIRFPSSFSISRSSADHISDSCAIFFCPSSSSSDFSRTMSKRFASSIPAAADRARLKRRMDSLVSHSDGSSEPCEGSGCDLMAPVPLSCVYAAPPLVGHASSVGEDELAEWRNWGAIHALVVGLCSLFEISPSQLNPPAWRILIAIQNLGDFEYMSFGINEVLFAYHLALLNGGEGRFHLRPRSGLPIVEQITKRESTVLRARQLPIDHHQASGDYFYAGNMSGNVADDLFTAYQEAAKVMSAKNGSSSRTVSGDEVKITGSGGVTTRSVQQSADIARFAGRDPSEVVQVLQGGLLRLYHLGERLSNEGLSVLQEEIEDLKRQVSKEKDQCAARELEIRDLKDKMKDLKKVAEASSADALATSQKNQELEEEINVPKAAAETFKLEMVMAVNGARVVARWELMREWLKKQSDQWELAKALEQYKVVIREEARNKGAPPTFEDEPDIPLVPEMDMDSPGDYVRTRRSLRKPEVAFVTWRSSGNLETLIGTNIQSPIDNIQSCEDRHQFSSSDRQPTLTYQVRLPSIDAAWLNEGRNPSKLSKKSTNINTQQSEVAAEPMIIVQATEGHTLRRSYPCALCDTGSSVTIMPKAMADPLSLPIEPSKDSFTFVDCSKVNSRGIVRNLQVQIGSVM</sequence>
<proteinExistence type="predicted"/>
<keyword evidence="4" id="KW-1185">Reference proteome</keyword>
<dbReference type="PANTHER" id="PTHR31099">
    <property type="entry name" value="OS06G0165300 PROTEIN"/>
    <property type="match status" value="1"/>
</dbReference>
<evidence type="ECO:0000256" key="2">
    <source>
        <dbReference type="SAM" id="MobiDB-lite"/>
    </source>
</evidence>
<reference evidence="3 4" key="1">
    <citation type="journal article" date="2020" name="BMC Genomics">
        <title>Intraspecific diversification of the crop wild relative Brassica cretica Lam. using demographic model selection.</title>
        <authorList>
            <person name="Kioukis A."/>
            <person name="Michalopoulou V.A."/>
            <person name="Briers L."/>
            <person name="Pirintsos S."/>
            <person name="Studholme D.J."/>
            <person name="Pavlidis P."/>
            <person name="Sarris P.F."/>
        </authorList>
    </citation>
    <scope>NUCLEOTIDE SEQUENCE [LARGE SCALE GENOMIC DNA]</scope>
    <source>
        <strain evidence="4">cv. PFS-1207/04</strain>
    </source>
</reference>
<organism evidence="3 4">
    <name type="scientific">Brassica cretica</name>
    <name type="common">Mustard</name>
    <dbReference type="NCBI Taxonomy" id="69181"/>
    <lineage>
        <taxon>Eukaryota</taxon>
        <taxon>Viridiplantae</taxon>
        <taxon>Streptophyta</taxon>
        <taxon>Embryophyta</taxon>
        <taxon>Tracheophyta</taxon>
        <taxon>Spermatophyta</taxon>
        <taxon>Magnoliopsida</taxon>
        <taxon>eudicotyledons</taxon>
        <taxon>Gunneridae</taxon>
        <taxon>Pentapetalae</taxon>
        <taxon>rosids</taxon>
        <taxon>malvids</taxon>
        <taxon>Brassicales</taxon>
        <taxon>Brassicaceae</taxon>
        <taxon>Brassiceae</taxon>
        <taxon>Brassica</taxon>
    </lineage>
</organism>
<gene>
    <name evidence="3" type="ORF">DY000_02014631</name>
</gene>
<dbReference type="Gene3D" id="2.40.70.10">
    <property type="entry name" value="Acid Proteases"/>
    <property type="match status" value="1"/>
</dbReference>
<keyword evidence="1" id="KW-0175">Coiled coil</keyword>
<dbReference type="EMBL" id="QGKV02000759">
    <property type="protein sequence ID" value="KAF3565176.1"/>
    <property type="molecule type" value="Genomic_DNA"/>
</dbReference>
<protein>
    <recommendedName>
        <fullName evidence="5">DUF641 domain-containing protein</fullName>
    </recommendedName>
</protein>
<accession>A0ABQ7CZ07</accession>
<dbReference type="InterPro" id="IPR021109">
    <property type="entry name" value="Peptidase_aspartic_dom_sf"/>
</dbReference>
<evidence type="ECO:0000313" key="3">
    <source>
        <dbReference type="EMBL" id="KAF3565176.1"/>
    </source>
</evidence>
<name>A0ABQ7CZ07_BRACR</name>
<evidence type="ECO:0000313" key="4">
    <source>
        <dbReference type="Proteomes" id="UP000266723"/>
    </source>
</evidence>
<evidence type="ECO:0008006" key="5">
    <source>
        <dbReference type="Google" id="ProtNLM"/>
    </source>
</evidence>
<feature type="region of interest" description="Disordered" evidence="2">
    <location>
        <begin position="495"/>
        <end position="515"/>
    </location>
</feature>
<evidence type="ECO:0000256" key="1">
    <source>
        <dbReference type="SAM" id="Coils"/>
    </source>
</evidence>
<dbReference type="Proteomes" id="UP000266723">
    <property type="component" value="Unassembled WGS sequence"/>
</dbReference>
<feature type="coiled-coil region" evidence="1">
    <location>
        <begin position="370"/>
        <end position="432"/>
    </location>
</feature>
<dbReference type="PANTHER" id="PTHR31099:SF49">
    <property type="entry name" value="MYOSIN HEAVY CHAIN-LIKE PROTEIN"/>
    <property type="match status" value="1"/>
</dbReference>
<comment type="caution">
    <text evidence="3">The sequence shown here is derived from an EMBL/GenBank/DDBJ whole genome shotgun (WGS) entry which is preliminary data.</text>
</comment>